<dbReference type="Gramene" id="ERN04216">
    <property type="protein sequence ID" value="ERN04216"/>
    <property type="gene ID" value="AMTR_s00077p00129560"/>
</dbReference>
<accession>W1P9F0</accession>
<name>W1P9F0_AMBTC</name>
<feature type="domain" description="AB hydrolase-1" evidence="2">
    <location>
        <begin position="10"/>
        <end position="239"/>
    </location>
</feature>
<dbReference type="SUPFAM" id="SSF53474">
    <property type="entry name" value="alpha/beta-Hydrolases"/>
    <property type="match status" value="1"/>
</dbReference>
<dbReference type="GO" id="GO:0080032">
    <property type="term" value="F:methyl jasmonate esterase activity"/>
    <property type="evidence" value="ECO:0000318"/>
    <property type="project" value="GO_Central"/>
</dbReference>
<protein>
    <recommendedName>
        <fullName evidence="2">AB hydrolase-1 domain-containing protein</fullName>
    </recommendedName>
</protein>
<evidence type="ECO:0000313" key="3">
    <source>
        <dbReference type="EMBL" id="ERN04216.1"/>
    </source>
</evidence>
<dbReference type="Pfam" id="PF12697">
    <property type="entry name" value="Abhydrolase_6"/>
    <property type="match status" value="1"/>
</dbReference>
<reference evidence="4" key="1">
    <citation type="journal article" date="2013" name="Science">
        <title>The Amborella genome and the evolution of flowering plants.</title>
        <authorList>
            <consortium name="Amborella Genome Project"/>
        </authorList>
    </citation>
    <scope>NUCLEOTIDE SEQUENCE [LARGE SCALE GENOMIC DNA]</scope>
</reference>
<dbReference type="FunFam" id="3.40.50.1820:FF:000025">
    <property type="entry name" value="putative methylesterase 11, chloroplastic"/>
    <property type="match status" value="1"/>
</dbReference>
<dbReference type="GO" id="GO:0009696">
    <property type="term" value="P:salicylic acid metabolic process"/>
    <property type="evidence" value="ECO:0000318"/>
    <property type="project" value="GO_Central"/>
</dbReference>
<dbReference type="InterPro" id="IPR000073">
    <property type="entry name" value="AB_hydrolase_1"/>
</dbReference>
<keyword evidence="1" id="KW-0378">Hydrolase</keyword>
<evidence type="ECO:0000313" key="4">
    <source>
        <dbReference type="Proteomes" id="UP000017836"/>
    </source>
</evidence>
<evidence type="ECO:0000256" key="1">
    <source>
        <dbReference type="ARBA" id="ARBA00022801"/>
    </source>
</evidence>
<keyword evidence="4" id="KW-1185">Reference proteome</keyword>
<dbReference type="HOGENOM" id="CLU_046066_0_2_1"/>
<dbReference type="GO" id="GO:0009694">
    <property type="term" value="P:jasmonic acid metabolic process"/>
    <property type="evidence" value="ECO:0000318"/>
    <property type="project" value="GO_Central"/>
</dbReference>
<gene>
    <name evidence="3" type="ORF">AMTR_s00077p00129560</name>
</gene>
<dbReference type="Proteomes" id="UP000017836">
    <property type="component" value="Unassembled WGS sequence"/>
</dbReference>
<dbReference type="PANTHER" id="PTHR10992:SF1032">
    <property type="entry name" value="METHYLESTERASE 17"/>
    <property type="match status" value="1"/>
</dbReference>
<dbReference type="AlphaFoldDB" id="W1P9F0"/>
<evidence type="ECO:0000259" key="2">
    <source>
        <dbReference type="Pfam" id="PF12697"/>
    </source>
</evidence>
<dbReference type="GO" id="GO:0080030">
    <property type="term" value="F:methyl indole-3-acetate esterase activity"/>
    <property type="evidence" value="ECO:0000318"/>
    <property type="project" value="GO_Central"/>
</dbReference>
<dbReference type="eggNOG" id="ENOG502QPPA">
    <property type="taxonomic scope" value="Eukaryota"/>
</dbReference>
<proteinExistence type="predicted"/>
<dbReference type="OMA" id="ACHKFAK"/>
<dbReference type="PANTHER" id="PTHR10992">
    <property type="entry name" value="METHYLESTERASE FAMILY MEMBER"/>
    <property type="match status" value="1"/>
</dbReference>
<organism evidence="3 4">
    <name type="scientific">Amborella trichopoda</name>
    <dbReference type="NCBI Taxonomy" id="13333"/>
    <lineage>
        <taxon>Eukaryota</taxon>
        <taxon>Viridiplantae</taxon>
        <taxon>Streptophyta</taxon>
        <taxon>Embryophyta</taxon>
        <taxon>Tracheophyta</taxon>
        <taxon>Spermatophyta</taxon>
        <taxon>Magnoliopsida</taxon>
        <taxon>Amborellales</taxon>
        <taxon>Amborellaceae</taxon>
        <taxon>Amborella</taxon>
    </lineage>
</organism>
<dbReference type="GO" id="GO:0080031">
    <property type="term" value="F:methyl salicylate esterase activity"/>
    <property type="evidence" value="ECO:0000318"/>
    <property type="project" value="GO_Central"/>
</dbReference>
<dbReference type="InterPro" id="IPR045889">
    <property type="entry name" value="MES/HNL"/>
</dbReference>
<dbReference type="InterPro" id="IPR029058">
    <property type="entry name" value="AB_hydrolase_fold"/>
</dbReference>
<dbReference type="Gene3D" id="3.40.50.1820">
    <property type="entry name" value="alpha/beta hydrolase"/>
    <property type="match status" value="1"/>
</dbReference>
<sequence length="257" mass="28444">MGEVPATRHFVLVHGICHGAWCWYKIASLLKNSGVKVTAVDLGGAGINPGNADSILSFEEYNKPLIDLIPTIPEDEKVVLVAHSAGGLSLGYALHLFGKKISLAVYLTAVVHKGLDSDDKEQFGDHWEFGFGLGPDKPPTSALFRRETQRELLYQLSPDEDSTLASMLLRSWPLGSIYNACYEGEHTKDIDKVPRVYIKTLKDNLLKPELQEEMIKCWPPTEVMTMDTDHSPFFSAPNELLGLLLKASALYCGERIS</sequence>
<dbReference type="EMBL" id="KI394293">
    <property type="protein sequence ID" value="ERN04216.1"/>
    <property type="molecule type" value="Genomic_DNA"/>
</dbReference>